<reference evidence="3" key="1">
    <citation type="journal article" date="2014" name="Int. J. Syst. Evol. Microbiol.">
        <title>Complete genome sequence of Corynebacterium casei LMG S-19264T (=DSM 44701T), isolated from a smear-ripened cheese.</title>
        <authorList>
            <consortium name="US DOE Joint Genome Institute (JGI-PGF)"/>
            <person name="Walter F."/>
            <person name="Albersmeier A."/>
            <person name="Kalinowski J."/>
            <person name="Ruckert C."/>
        </authorList>
    </citation>
    <scope>NUCLEOTIDE SEQUENCE</scope>
    <source>
        <strain evidence="3">KCTC 23224</strain>
    </source>
</reference>
<dbReference type="Pfam" id="PF20432">
    <property type="entry name" value="Xre-like-HTH"/>
    <property type="match status" value="1"/>
</dbReference>
<dbReference type="GO" id="GO:0003677">
    <property type="term" value="F:DNA binding"/>
    <property type="evidence" value="ECO:0007669"/>
    <property type="project" value="InterPro"/>
</dbReference>
<accession>A0A8J3CVW4</accession>
<evidence type="ECO:0000259" key="1">
    <source>
        <dbReference type="Pfam" id="PF09722"/>
    </source>
</evidence>
<proteinExistence type="predicted"/>
<dbReference type="NCBIfam" id="TIGR02293">
    <property type="entry name" value="TAS_TIGR02293"/>
    <property type="match status" value="1"/>
</dbReference>
<evidence type="ECO:0000313" key="4">
    <source>
        <dbReference type="Proteomes" id="UP000642809"/>
    </source>
</evidence>
<dbReference type="InterPro" id="IPR024467">
    <property type="entry name" value="Xre/MbcA/ParS-like_toxin-bd"/>
</dbReference>
<reference evidence="3" key="2">
    <citation type="submission" date="2020-09" db="EMBL/GenBank/DDBJ databases">
        <authorList>
            <person name="Sun Q."/>
            <person name="Kim S."/>
        </authorList>
    </citation>
    <scope>NUCLEOTIDE SEQUENCE</scope>
    <source>
        <strain evidence="3">KCTC 23224</strain>
    </source>
</reference>
<dbReference type="InterPro" id="IPR011979">
    <property type="entry name" value="Antitox_Xre"/>
</dbReference>
<dbReference type="AlphaFoldDB" id="A0A8J3CVW4"/>
<dbReference type="InterPro" id="IPR046847">
    <property type="entry name" value="Xre-like_HTH"/>
</dbReference>
<evidence type="ECO:0000313" key="3">
    <source>
        <dbReference type="EMBL" id="GHB26595.1"/>
    </source>
</evidence>
<evidence type="ECO:0008006" key="5">
    <source>
        <dbReference type="Google" id="ProtNLM"/>
    </source>
</evidence>
<name>A0A8J3CVW4_9BACT</name>
<gene>
    <name evidence="3" type="ORF">GCM10008106_04120</name>
</gene>
<comment type="caution">
    <text evidence="3">The sequence shown here is derived from an EMBL/GenBank/DDBJ whole genome shotgun (WGS) entry which is preliminary data.</text>
</comment>
<dbReference type="EMBL" id="BMYF01000002">
    <property type="protein sequence ID" value="GHB26595.1"/>
    <property type="molecule type" value="Genomic_DNA"/>
</dbReference>
<dbReference type="Pfam" id="PF09722">
    <property type="entry name" value="Xre_MbcA_ParS_C"/>
    <property type="match status" value="1"/>
</dbReference>
<protein>
    <recommendedName>
        <fullName evidence="5">Toxin-antitoxin system antitoxin component, TIGR02293 family</fullName>
    </recommendedName>
</protein>
<dbReference type="Proteomes" id="UP000642809">
    <property type="component" value="Unassembled WGS sequence"/>
</dbReference>
<organism evidence="3 4">
    <name type="scientific">Mongoliitalea lutea</name>
    <dbReference type="NCBI Taxonomy" id="849756"/>
    <lineage>
        <taxon>Bacteria</taxon>
        <taxon>Pseudomonadati</taxon>
        <taxon>Bacteroidota</taxon>
        <taxon>Cytophagia</taxon>
        <taxon>Cytophagales</taxon>
        <taxon>Cyclobacteriaceae</taxon>
        <taxon>Mongoliitalea</taxon>
    </lineage>
</organism>
<evidence type="ECO:0000259" key="2">
    <source>
        <dbReference type="Pfam" id="PF20432"/>
    </source>
</evidence>
<keyword evidence="4" id="KW-1185">Reference proteome</keyword>
<sequence>MLYISSKYIAMKTIPFKPSQDTLKEAKLRSNPSYSMDFSDKTIEWKSNAERVELIREGLPFDAIEKVAITYKMPVKNVLMVMDIPQTTYNKKKKDQEKLSGRDSELILVLSELMDLGVDTFNGEVNDFLAWLKKPNISLGGVSPESLFDSVTGIEEVRNCLHRIEYGNLA</sequence>
<feature type="domain" description="Antitoxin Xre-like helix-turn-helix" evidence="2">
    <location>
        <begin position="50"/>
        <end position="108"/>
    </location>
</feature>
<feature type="domain" description="Antitoxin Xre/MbcA/ParS-like toxin-binding" evidence="1">
    <location>
        <begin position="120"/>
        <end position="167"/>
    </location>
</feature>